<dbReference type="InterPro" id="IPR016181">
    <property type="entry name" value="Acyl_CoA_acyltransferase"/>
</dbReference>
<name>A0A1H8WQ75_9FIRM</name>
<gene>
    <name evidence="2" type="ORF">SAMN04490178_11722</name>
</gene>
<evidence type="ECO:0000259" key="1">
    <source>
        <dbReference type="Pfam" id="PF09924"/>
    </source>
</evidence>
<dbReference type="STRING" id="112903.SAMN04490178_11722"/>
<dbReference type="PANTHER" id="PTHR41373">
    <property type="entry name" value="DUF2156 DOMAIN-CONTAINING PROTEIN"/>
    <property type="match status" value="1"/>
</dbReference>
<dbReference type="SUPFAM" id="SSF55729">
    <property type="entry name" value="Acyl-CoA N-acyltransferases (Nat)"/>
    <property type="match status" value="2"/>
</dbReference>
<evidence type="ECO:0000313" key="2">
    <source>
        <dbReference type="EMBL" id="SEP29597.1"/>
    </source>
</evidence>
<organism evidence="2 3">
    <name type="scientific">Propionispora vibrioides</name>
    <dbReference type="NCBI Taxonomy" id="112903"/>
    <lineage>
        <taxon>Bacteria</taxon>
        <taxon>Bacillati</taxon>
        <taxon>Bacillota</taxon>
        <taxon>Negativicutes</taxon>
        <taxon>Selenomonadales</taxon>
        <taxon>Sporomusaceae</taxon>
        <taxon>Propionispora</taxon>
    </lineage>
</organism>
<dbReference type="OrthoDB" id="9765580at2"/>
<keyword evidence="3" id="KW-1185">Reference proteome</keyword>
<dbReference type="PIRSF" id="PIRSF018688">
    <property type="entry name" value="UCP018688"/>
    <property type="match status" value="1"/>
</dbReference>
<dbReference type="InterPro" id="IPR024320">
    <property type="entry name" value="LPG_synthase_C"/>
</dbReference>
<accession>A0A1H8WQ75</accession>
<dbReference type="AlphaFoldDB" id="A0A1H8WQ75"/>
<dbReference type="InterPro" id="IPR016732">
    <property type="entry name" value="UCP018688"/>
</dbReference>
<protein>
    <recommendedName>
        <fullName evidence="1">Phosphatidylglycerol lysyltransferase C-terminal domain-containing protein</fullName>
    </recommendedName>
</protein>
<dbReference type="Pfam" id="PF09924">
    <property type="entry name" value="LPG_synthase_C"/>
    <property type="match status" value="1"/>
</dbReference>
<feature type="domain" description="Phosphatidylglycerol lysyltransferase C-terminal" evidence="1">
    <location>
        <begin position="33"/>
        <end position="302"/>
    </location>
</feature>
<dbReference type="EMBL" id="FODY01000017">
    <property type="protein sequence ID" value="SEP29597.1"/>
    <property type="molecule type" value="Genomic_DNA"/>
</dbReference>
<dbReference type="Gene3D" id="3.40.630.30">
    <property type="match status" value="1"/>
</dbReference>
<sequence>MRQFQGGFIINFQPIRLADKPLFDSFLRKRRYENAHFSFTNLFMWRSGFQVEWALLGEHLCIRAAWDGEHYILPPFGAPDQGMGDALDRLAEHFAAQGWPLVIRGAEAFMTEELNALRPGLLRWEADEDNFDYVYNTQDLIDLSGRKYHSKKNHLNSFKRSYSDYSYVPLTPDLVPACLEVAQNWWLQQPDSEDVSLKLEQQAIADALGNMEYLGLNGGAILLSGQVAAFTFGERLNEDTAVAHVEKGNPEIRGVFTAINQEYCRNTWAHIPYINREEDMGIPGLRKAKQSYHPVTMIKKYVGTLQK</sequence>
<dbReference type="PANTHER" id="PTHR41373:SF1">
    <property type="entry name" value="PHOSPHATIDYLGLYCEROL LYSYLTRANSFERASE C-TERMINAL DOMAIN-CONTAINING PROTEIN"/>
    <property type="match status" value="1"/>
</dbReference>
<reference evidence="2 3" key="1">
    <citation type="submission" date="2016-10" db="EMBL/GenBank/DDBJ databases">
        <authorList>
            <person name="de Groot N.N."/>
        </authorList>
    </citation>
    <scope>NUCLEOTIDE SEQUENCE [LARGE SCALE GENOMIC DNA]</scope>
    <source>
        <strain evidence="2 3">DSM 13305</strain>
    </source>
</reference>
<dbReference type="Proteomes" id="UP000198847">
    <property type="component" value="Unassembled WGS sequence"/>
</dbReference>
<dbReference type="RefSeq" id="WP_091748438.1">
    <property type="nucleotide sequence ID" value="NZ_FODY01000017.1"/>
</dbReference>
<proteinExistence type="predicted"/>
<evidence type="ECO:0000313" key="3">
    <source>
        <dbReference type="Proteomes" id="UP000198847"/>
    </source>
</evidence>